<dbReference type="SUPFAM" id="SSF52113">
    <property type="entry name" value="BRCT domain"/>
    <property type="match status" value="2"/>
</dbReference>
<evidence type="ECO:0000256" key="4">
    <source>
        <dbReference type="ARBA" id="ARBA00022598"/>
    </source>
</evidence>
<dbReference type="InterPro" id="IPR016059">
    <property type="entry name" value="DNA_ligase_ATP-dep_CS"/>
</dbReference>
<dbReference type="Gene3D" id="1.10.3260.10">
    <property type="entry name" value="DNA ligase, ATP-dependent, N-terminal domain"/>
    <property type="match status" value="1"/>
</dbReference>
<keyword evidence="21" id="KW-1185">Reference proteome</keyword>
<evidence type="ECO:0000256" key="10">
    <source>
        <dbReference type="ARBA" id="ARBA00022840"/>
    </source>
</evidence>
<evidence type="ECO:0000256" key="5">
    <source>
        <dbReference type="ARBA" id="ARBA00022618"/>
    </source>
</evidence>
<dbReference type="GO" id="GO:0005524">
    <property type="term" value="F:ATP binding"/>
    <property type="evidence" value="ECO:0007669"/>
    <property type="project" value="UniProtKB-KW"/>
</dbReference>
<accession>D3BJT1</accession>
<dbReference type="PROSITE" id="PS00697">
    <property type="entry name" value="DNA_LIGASE_A1"/>
    <property type="match status" value="1"/>
</dbReference>
<dbReference type="InterPro" id="IPR043472">
    <property type="entry name" value="Macro_dom-like"/>
</dbReference>
<evidence type="ECO:0000256" key="13">
    <source>
        <dbReference type="ARBA" id="ARBA00023306"/>
    </source>
</evidence>
<dbReference type="EMBL" id="ADBJ01000038">
    <property type="protein sequence ID" value="EFA78161.1"/>
    <property type="molecule type" value="Genomic_DNA"/>
</dbReference>
<dbReference type="PANTHER" id="PTHR45674:SF9">
    <property type="entry name" value="DNA LIGASE 3"/>
    <property type="match status" value="1"/>
</dbReference>
<dbReference type="InterPro" id="IPR012310">
    <property type="entry name" value="DNA_ligase_ATP-dep_cent"/>
</dbReference>
<keyword evidence="7" id="KW-0479">Metal-binding</keyword>
<dbReference type="InterPro" id="IPR012340">
    <property type="entry name" value="NA-bd_OB-fold"/>
</dbReference>
<protein>
    <recommendedName>
        <fullName evidence="15">DNA ligase</fullName>
        <ecNumber evidence="15">6.5.1.1</ecNumber>
    </recommendedName>
</protein>
<dbReference type="InterPro" id="IPR012308">
    <property type="entry name" value="DNA_ligase_ATP-dep_N"/>
</dbReference>
<keyword evidence="4 15" id="KW-0436">Ligase</keyword>
<evidence type="ECO:0000259" key="19">
    <source>
        <dbReference type="PROSITE" id="PS50172"/>
    </source>
</evidence>
<evidence type="ECO:0000256" key="1">
    <source>
        <dbReference type="ARBA" id="ARBA00001946"/>
    </source>
</evidence>
<dbReference type="STRING" id="670386.D3BJT1"/>
<evidence type="ECO:0000256" key="15">
    <source>
        <dbReference type="RuleBase" id="RU000617"/>
    </source>
</evidence>
<keyword evidence="12 15" id="KW-0234">DNA repair</keyword>
<gene>
    <name evidence="20" type="primary">lig3</name>
    <name evidence="20" type="ORF">PPL_08811</name>
</gene>
<dbReference type="GeneID" id="31364288"/>
<dbReference type="Proteomes" id="UP000001396">
    <property type="component" value="Unassembled WGS sequence"/>
</dbReference>
<dbReference type="GO" id="GO:0006281">
    <property type="term" value="P:DNA repair"/>
    <property type="evidence" value="ECO:0007669"/>
    <property type="project" value="UniProtKB-KW"/>
</dbReference>
<dbReference type="SUPFAM" id="SSF52949">
    <property type="entry name" value="Macro domain-like"/>
    <property type="match status" value="1"/>
</dbReference>
<dbReference type="InterPro" id="IPR000977">
    <property type="entry name" value="DNA_ligase_ATP-dep"/>
</dbReference>
<dbReference type="EC" id="6.5.1.1" evidence="15"/>
<evidence type="ECO:0000256" key="2">
    <source>
        <dbReference type="ARBA" id="ARBA00004123"/>
    </source>
</evidence>
<evidence type="ECO:0000256" key="12">
    <source>
        <dbReference type="ARBA" id="ARBA00023204"/>
    </source>
</evidence>
<dbReference type="InterPro" id="IPR036599">
    <property type="entry name" value="DNA_ligase_N_sf"/>
</dbReference>
<evidence type="ECO:0000256" key="17">
    <source>
        <dbReference type="SAM" id="MobiDB-lite"/>
    </source>
</evidence>
<dbReference type="InterPro" id="IPR012309">
    <property type="entry name" value="DNA_ligase_ATP-dep_C"/>
</dbReference>
<dbReference type="GO" id="GO:0051301">
    <property type="term" value="P:cell division"/>
    <property type="evidence" value="ECO:0007669"/>
    <property type="project" value="UniProtKB-KW"/>
</dbReference>
<reference evidence="20 21" key="1">
    <citation type="journal article" date="2011" name="Genome Res.">
        <title>Phylogeny-wide analysis of social amoeba genomes highlights ancient origins for complex intercellular communication.</title>
        <authorList>
            <person name="Heidel A.J."/>
            <person name="Lawal H.M."/>
            <person name="Felder M."/>
            <person name="Schilde C."/>
            <person name="Helps N.R."/>
            <person name="Tunggal B."/>
            <person name="Rivero F."/>
            <person name="John U."/>
            <person name="Schleicher M."/>
            <person name="Eichinger L."/>
            <person name="Platzer M."/>
            <person name="Noegel A.A."/>
            <person name="Schaap P."/>
            <person name="Gloeckner G."/>
        </authorList>
    </citation>
    <scope>NUCLEOTIDE SEQUENCE [LARGE SCALE GENOMIC DNA]</scope>
    <source>
        <strain evidence="21">ATCC 26659 / Pp 5 / PN500</strain>
    </source>
</reference>
<comment type="similarity">
    <text evidence="3 16">Belongs to the ATP-dependent DNA ligase family.</text>
</comment>
<name>D3BJT1_HETP5</name>
<dbReference type="InterPro" id="IPR036420">
    <property type="entry name" value="BRCT_dom_sf"/>
</dbReference>
<evidence type="ECO:0000313" key="20">
    <source>
        <dbReference type="EMBL" id="EFA78161.1"/>
    </source>
</evidence>
<dbReference type="PANTHER" id="PTHR45674">
    <property type="entry name" value="DNA LIGASE 1/3 FAMILY MEMBER"/>
    <property type="match status" value="1"/>
</dbReference>
<dbReference type="Pfam" id="PF00533">
    <property type="entry name" value="BRCT"/>
    <property type="match status" value="1"/>
</dbReference>
<dbReference type="Pfam" id="PF01068">
    <property type="entry name" value="DNA_ligase_A_M"/>
    <property type="match status" value="1"/>
</dbReference>
<dbReference type="GO" id="GO:0006273">
    <property type="term" value="P:lagging strand elongation"/>
    <property type="evidence" value="ECO:0007669"/>
    <property type="project" value="TreeGrafter"/>
</dbReference>
<dbReference type="InterPro" id="IPR001357">
    <property type="entry name" value="BRCT_dom"/>
</dbReference>
<dbReference type="InterPro" id="IPR031916">
    <property type="entry name" value="LIG3_BRCT"/>
</dbReference>
<dbReference type="GO" id="GO:0071897">
    <property type="term" value="P:DNA biosynthetic process"/>
    <property type="evidence" value="ECO:0007669"/>
    <property type="project" value="InterPro"/>
</dbReference>
<evidence type="ECO:0000256" key="3">
    <source>
        <dbReference type="ARBA" id="ARBA00007572"/>
    </source>
</evidence>
<dbReference type="SUPFAM" id="SSF56091">
    <property type="entry name" value="DNA ligase/mRNA capping enzyme, catalytic domain"/>
    <property type="match status" value="1"/>
</dbReference>
<dbReference type="NCBIfam" id="TIGR00574">
    <property type="entry name" value="dnl1"/>
    <property type="match status" value="1"/>
</dbReference>
<dbReference type="GO" id="GO:0003677">
    <property type="term" value="F:DNA binding"/>
    <property type="evidence" value="ECO:0007669"/>
    <property type="project" value="InterPro"/>
</dbReference>
<dbReference type="InParanoid" id="D3BJT1"/>
<dbReference type="GO" id="GO:0046872">
    <property type="term" value="F:metal ion binding"/>
    <property type="evidence" value="ECO:0007669"/>
    <property type="project" value="UniProtKB-KW"/>
</dbReference>
<sequence>MSDKTGSFFSFYKLCKELENESSHTGKSKIVALFVDKFDGDLYLLAKLLLVKEDKRVFRIKDKQMVKILAEVWNEDLDEMIADLDKGDVTETAYKFYQRQENIPTKSTLTLGQVDEFLDVLTTISKFDDQVKAISKFLKKCTAFDWRLVNRIIDSDLKINMGAKYFLEALHPEAMDAYRKANNLRAVIDTIKSGGFDKKSAGDGSAMKMGSLGISLKLMTPIKPMLPKALKSADAVISACGPLFYAEIKYDGERIQIHKQGNDYFCFSRNLKPVQSWKVEQVKPYIPKATKADSIILDGEILLMDTKTSKPLPFGTLGIHKKNGFTDATVCVFLFDILYLNGKSLIDLPISKRREILESNVNVVQHRVELSEITEIAGKEDKPKLVALLNRTFKEKLEGLVIKDSTSVYEPGCRHWIKVKKDYLAGMADSADLLAIGGYYGTGTSGGLVTVFLMCCYDEETETYKTVCKVSGGLDDAAIGKLQPIVKNSMIKISKDSTKVPPWLDILKAYTPDFIVKDPKEAMVFEVESAELTGTKHHTSGFSMRFPRIVKIRKDKDWATSTKFAELKDLAKDVKIVPYDSDDEEIKPASRSTTSTTATKKQKTTATTSTTTTTTTTTTSSSKSSLSSNSTKLKGKVIYVQGDITDPFKNDKENCTIIINYTDNSGKWRNAGVPGAISKKWKNVEDDFVKSPIPLGEIRTTKVVQGDNKIYVCNVSCVKAPESKADSHTFEVEEFGETLTQVLSIAKHKDIKSVHSVKPNYPGLKWATLEELYVKKLYDKAVSVFIHTSDVGTTKTGSGSKRKADSEEEDPLAADEVALPLSNIFEGVNAVFANNLPPANIKKWENIISSFGGQVSTSWIPVGASKTTHLICDAACELSTHVDRLGGLVVTSKWIEDCFQNDVIIDENEYLFYDPTNPDYEAPTNDSTSTTKTDDSSKAVTSKPKKFTLPDFFSGCEIYLHPTMLNDIDTLKRYIISYGGQILETLSPQVSHIISNESKKELLRAFTKENSKATITI</sequence>
<evidence type="ECO:0000256" key="6">
    <source>
        <dbReference type="ARBA" id="ARBA00022705"/>
    </source>
</evidence>
<keyword evidence="5" id="KW-0132">Cell division</keyword>
<dbReference type="SUPFAM" id="SSF50249">
    <property type="entry name" value="Nucleic acid-binding proteins"/>
    <property type="match status" value="1"/>
</dbReference>
<dbReference type="Gene3D" id="3.40.220.10">
    <property type="entry name" value="Leucine Aminopeptidase, subunit E, domain 1"/>
    <property type="match status" value="1"/>
</dbReference>
<comment type="cofactor">
    <cofactor evidence="1">
        <name>Mg(2+)</name>
        <dbReference type="ChEBI" id="CHEBI:18420"/>
    </cofactor>
</comment>
<dbReference type="GO" id="GO:0003910">
    <property type="term" value="F:DNA ligase (ATP) activity"/>
    <property type="evidence" value="ECO:0007669"/>
    <property type="project" value="UniProtKB-EC"/>
</dbReference>
<dbReference type="Gene3D" id="3.40.50.10190">
    <property type="entry name" value="BRCT domain"/>
    <property type="match status" value="2"/>
</dbReference>
<dbReference type="PROSITE" id="PS00333">
    <property type="entry name" value="DNA_LIGASE_A2"/>
    <property type="match status" value="1"/>
</dbReference>
<dbReference type="GO" id="GO:0006310">
    <property type="term" value="P:DNA recombination"/>
    <property type="evidence" value="ECO:0007669"/>
    <property type="project" value="UniProtKB-KW"/>
</dbReference>
<dbReference type="Pfam" id="PF04675">
    <property type="entry name" value="DNA_ligase_A_N"/>
    <property type="match status" value="1"/>
</dbReference>
<dbReference type="SUPFAM" id="SSF117018">
    <property type="entry name" value="ATP-dependent DNA ligase DNA-binding domain"/>
    <property type="match status" value="1"/>
</dbReference>
<keyword evidence="13" id="KW-0131">Cell cycle</keyword>
<feature type="compositionally biased region" description="Low complexity" evidence="17">
    <location>
        <begin position="592"/>
        <end position="629"/>
    </location>
</feature>
<evidence type="ECO:0000256" key="9">
    <source>
        <dbReference type="ARBA" id="ARBA00022763"/>
    </source>
</evidence>
<proteinExistence type="inferred from homology"/>
<dbReference type="RefSeq" id="XP_020430287.1">
    <property type="nucleotide sequence ID" value="XM_020579612.1"/>
</dbReference>
<dbReference type="Pfam" id="PF04679">
    <property type="entry name" value="DNA_ligase_A_C"/>
    <property type="match status" value="1"/>
</dbReference>
<dbReference type="Gene3D" id="3.30.1490.70">
    <property type="match status" value="1"/>
</dbReference>
<feature type="domain" description="BRCT" evidence="19">
    <location>
        <begin position="948"/>
        <end position="1017"/>
    </location>
</feature>
<dbReference type="Gene3D" id="2.40.50.140">
    <property type="entry name" value="Nucleic acid-binding proteins"/>
    <property type="match status" value="1"/>
</dbReference>
<evidence type="ECO:0000256" key="8">
    <source>
        <dbReference type="ARBA" id="ARBA00022741"/>
    </source>
</evidence>
<dbReference type="Gene3D" id="3.30.470.30">
    <property type="entry name" value="DNA ligase/mRNA capping enzyme"/>
    <property type="match status" value="1"/>
</dbReference>
<evidence type="ECO:0000256" key="11">
    <source>
        <dbReference type="ARBA" id="ARBA00023172"/>
    </source>
</evidence>
<feature type="region of interest" description="Disordered" evidence="17">
    <location>
        <begin position="916"/>
        <end position="937"/>
    </location>
</feature>
<evidence type="ECO:0000256" key="7">
    <source>
        <dbReference type="ARBA" id="ARBA00022723"/>
    </source>
</evidence>
<feature type="region of interest" description="Disordered" evidence="17">
    <location>
        <begin position="582"/>
        <end position="629"/>
    </location>
</feature>
<comment type="catalytic activity">
    <reaction evidence="14 15">
        <text>ATP + (deoxyribonucleotide)n-3'-hydroxyl + 5'-phospho-(deoxyribonucleotide)m = (deoxyribonucleotide)n+m + AMP + diphosphate.</text>
        <dbReference type="EC" id="6.5.1.1"/>
    </reaction>
</comment>
<keyword evidence="11 15" id="KW-0233">DNA recombination</keyword>
<dbReference type="FunFam" id="3.30.470.30:FF:000003">
    <property type="entry name" value="DNA ligase"/>
    <property type="match status" value="1"/>
</dbReference>
<dbReference type="AlphaFoldDB" id="D3BJT1"/>
<keyword evidence="8 15" id="KW-0547">Nucleotide-binding</keyword>
<dbReference type="Pfam" id="PF16759">
    <property type="entry name" value="LIG3_BRCT"/>
    <property type="match status" value="1"/>
</dbReference>
<feature type="domain" description="ATP-dependent DNA ligase family profile" evidence="18">
    <location>
        <begin position="323"/>
        <end position="458"/>
    </location>
</feature>
<evidence type="ECO:0000256" key="14">
    <source>
        <dbReference type="ARBA" id="ARBA00034003"/>
    </source>
</evidence>
<keyword evidence="10 15" id="KW-0067">ATP-binding</keyword>
<dbReference type="OMA" id="GCRHWIK"/>
<dbReference type="PROSITE" id="PS50160">
    <property type="entry name" value="DNA_LIGASE_A3"/>
    <property type="match status" value="1"/>
</dbReference>
<dbReference type="GO" id="GO:0005634">
    <property type="term" value="C:nucleus"/>
    <property type="evidence" value="ECO:0007669"/>
    <property type="project" value="UniProtKB-SubCell"/>
</dbReference>
<dbReference type="SMART" id="SM00292">
    <property type="entry name" value="BRCT"/>
    <property type="match status" value="2"/>
</dbReference>
<evidence type="ECO:0000313" key="21">
    <source>
        <dbReference type="Proteomes" id="UP000001396"/>
    </source>
</evidence>
<comment type="subcellular location">
    <subcellularLocation>
        <location evidence="2">Nucleus</location>
    </subcellularLocation>
</comment>
<keyword evidence="9 15" id="KW-0227">DNA damage</keyword>
<evidence type="ECO:0000259" key="18">
    <source>
        <dbReference type="PROSITE" id="PS50160"/>
    </source>
</evidence>
<dbReference type="InterPro" id="IPR050191">
    <property type="entry name" value="ATP-dep_DNA_ligase"/>
</dbReference>
<feature type="domain" description="BRCT" evidence="19">
    <location>
        <begin position="820"/>
        <end position="912"/>
    </location>
</feature>
<dbReference type="FunCoup" id="D3BJT1">
    <property type="interactions" value="217"/>
</dbReference>
<dbReference type="PROSITE" id="PS50172">
    <property type="entry name" value="BRCT"/>
    <property type="match status" value="2"/>
</dbReference>
<keyword evidence="6" id="KW-0235">DNA replication</keyword>
<comment type="caution">
    <text evidence="20">The sequence shown here is derived from an EMBL/GenBank/DDBJ whole genome shotgun (WGS) entry which is preliminary data.</text>
</comment>
<organism evidence="20 21">
    <name type="scientific">Heterostelium pallidum (strain ATCC 26659 / Pp 5 / PN500)</name>
    <name type="common">Cellular slime mold</name>
    <name type="synonym">Polysphondylium pallidum</name>
    <dbReference type="NCBI Taxonomy" id="670386"/>
    <lineage>
        <taxon>Eukaryota</taxon>
        <taxon>Amoebozoa</taxon>
        <taxon>Evosea</taxon>
        <taxon>Eumycetozoa</taxon>
        <taxon>Dictyostelia</taxon>
        <taxon>Acytosteliales</taxon>
        <taxon>Acytosteliaceae</taxon>
        <taxon>Heterostelium</taxon>
    </lineage>
</organism>
<evidence type="ECO:0000256" key="16">
    <source>
        <dbReference type="RuleBase" id="RU004196"/>
    </source>
</evidence>